<evidence type="ECO:0000313" key="2">
    <source>
        <dbReference type="EMBL" id="OGE04900.1"/>
    </source>
</evidence>
<dbReference type="InterPro" id="IPR000835">
    <property type="entry name" value="HTH_MarR-typ"/>
</dbReference>
<dbReference type="GO" id="GO:0006950">
    <property type="term" value="P:response to stress"/>
    <property type="evidence" value="ECO:0007669"/>
    <property type="project" value="TreeGrafter"/>
</dbReference>
<dbReference type="Gene3D" id="1.10.10.10">
    <property type="entry name" value="Winged helix-like DNA-binding domain superfamily/Winged helix DNA-binding domain"/>
    <property type="match status" value="1"/>
</dbReference>
<organism evidence="2 3">
    <name type="scientific">Candidatus Curtissbacteria bacterium RIFCSPLOWO2_01_FULL_41_18</name>
    <dbReference type="NCBI Taxonomy" id="1797727"/>
    <lineage>
        <taxon>Bacteria</taxon>
        <taxon>Candidatus Curtissiibacteriota</taxon>
    </lineage>
</organism>
<dbReference type="Pfam" id="PF01047">
    <property type="entry name" value="MarR"/>
    <property type="match status" value="1"/>
</dbReference>
<dbReference type="InterPro" id="IPR039422">
    <property type="entry name" value="MarR/SlyA-like"/>
</dbReference>
<dbReference type="PANTHER" id="PTHR33164:SF43">
    <property type="entry name" value="HTH-TYPE TRANSCRIPTIONAL REPRESSOR YETL"/>
    <property type="match status" value="1"/>
</dbReference>
<proteinExistence type="predicted"/>
<gene>
    <name evidence="2" type="ORF">A3B51_02410</name>
</gene>
<accession>A0A1F5HL72</accession>
<dbReference type="SUPFAM" id="SSF46785">
    <property type="entry name" value="Winged helix' DNA-binding domain"/>
    <property type="match status" value="1"/>
</dbReference>
<comment type="caution">
    <text evidence="2">The sequence shown here is derived from an EMBL/GenBank/DDBJ whole genome shotgun (WGS) entry which is preliminary data.</text>
</comment>
<dbReference type="SMART" id="SM00347">
    <property type="entry name" value="HTH_MARR"/>
    <property type="match status" value="1"/>
</dbReference>
<evidence type="ECO:0000259" key="1">
    <source>
        <dbReference type="PROSITE" id="PS50995"/>
    </source>
</evidence>
<reference evidence="2 3" key="1">
    <citation type="journal article" date="2016" name="Nat. Commun.">
        <title>Thousands of microbial genomes shed light on interconnected biogeochemical processes in an aquifer system.</title>
        <authorList>
            <person name="Anantharaman K."/>
            <person name="Brown C.T."/>
            <person name="Hug L.A."/>
            <person name="Sharon I."/>
            <person name="Castelle C.J."/>
            <person name="Probst A.J."/>
            <person name="Thomas B.C."/>
            <person name="Singh A."/>
            <person name="Wilkins M.J."/>
            <person name="Karaoz U."/>
            <person name="Brodie E.L."/>
            <person name="Williams K.H."/>
            <person name="Hubbard S.S."/>
            <person name="Banfield J.F."/>
        </authorList>
    </citation>
    <scope>NUCLEOTIDE SEQUENCE [LARGE SCALE GENOMIC DNA]</scope>
</reference>
<protein>
    <recommendedName>
        <fullName evidence="1">HTH marR-type domain-containing protein</fullName>
    </recommendedName>
</protein>
<feature type="domain" description="HTH marR-type" evidence="1">
    <location>
        <begin position="1"/>
        <end position="134"/>
    </location>
</feature>
<dbReference type="STRING" id="1797727.A3B51_02410"/>
<dbReference type="InterPro" id="IPR036388">
    <property type="entry name" value="WH-like_DNA-bd_sf"/>
</dbReference>
<dbReference type="AlphaFoldDB" id="A0A1F5HL72"/>
<dbReference type="EMBL" id="MFBQ01000017">
    <property type="protein sequence ID" value="OGE04900.1"/>
    <property type="molecule type" value="Genomic_DNA"/>
</dbReference>
<name>A0A1F5HL72_9BACT</name>
<dbReference type="Proteomes" id="UP000176780">
    <property type="component" value="Unassembled WGS sequence"/>
</dbReference>
<dbReference type="PRINTS" id="PR00598">
    <property type="entry name" value="HTHMARR"/>
</dbReference>
<sequence>MEHTLIFHSIDVAKRIQKVIDFKSPPLSLSYSQASALLVSDSQKEITQKELASKLRLEPATIVTLIDELERLKLVKRVSIDDDRRKYHIALTPAGKNKAKQIKVKTVQLDSFLKNKLAKQELNNLHSILTKLTVALGEWKGGEK</sequence>
<dbReference type="GO" id="GO:0003700">
    <property type="term" value="F:DNA-binding transcription factor activity"/>
    <property type="evidence" value="ECO:0007669"/>
    <property type="project" value="InterPro"/>
</dbReference>
<dbReference type="PROSITE" id="PS50995">
    <property type="entry name" value="HTH_MARR_2"/>
    <property type="match status" value="1"/>
</dbReference>
<dbReference type="InterPro" id="IPR036390">
    <property type="entry name" value="WH_DNA-bd_sf"/>
</dbReference>
<dbReference type="PANTHER" id="PTHR33164">
    <property type="entry name" value="TRANSCRIPTIONAL REGULATOR, MARR FAMILY"/>
    <property type="match status" value="1"/>
</dbReference>
<evidence type="ECO:0000313" key="3">
    <source>
        <dbReference type="Proteomes" id="UP000176780"/>
    </source>
</evidence>